<accession>A0ABQ4A6A9</accession>
<reference evidence="2 3" key="1">
    <citation type="submission" date="2021-01" db="EMBL/GenBank/DDBJ databases">
        <title>Whole genome shotgun sequence of Actinoplanes humidus NBRC 14915.</title>
        <authorList>
            <person name="Komaki H."/>
            <person name="Tamura T."/>
        </authorList>
    </citation>
    <scope>NUCLEOTIDE SEQUENCE [LARGE SCALE GENOMIC DNA]</scope>
    <source>
        <strain evidence="2 3">NBRC 14915</strain>
    </source>
</reference>
<dbReference type="InterPro" id="IPR051047">
    <property type="entry name" value="AccD/PCCB"/>
</dbReference>
<dbReference type="InterPro" id="IPR011762">
    <property type="entry name" value="COA_CT_N"/>
</dbReference>
<dbReference type="NCBIfam" id="TIGR03133">
    <property type="entry name" value="malonate_beta"/>
    <property type="match status" value="1"/>
</dbReference>
<gene>
    <name evidence="2" type="ORF">Ahu01nite_094970</name>
</gene>
<evidence type="ECO:0000259" key="1">
    <source>
        <dbReference type="PROSITE" id="PS50980"/>
    </source>
</evidence>
<dbReference type="InterPro" id="IPR034733">
    <property type="entry name" value="AcCoA_carboxyl_beta"/>
</dbReference>
<dbReference type="InterPro" id="IPR009648">
    <property type="entry name" value="Malonate_gamma"/>
</dbReference>
<sequence length="572" mass="59688">MTVTDDIGRLLARHSVRELTARGRALALLDDGSAHELLGPFDHLESPWLEPQGVVPQADDGVVVMRGSIGGHRAVVAAVEQGFQGGAIGEVSGAKISETLRLAAADGSAGTPVTAVLLLETGGVRLQEANLGLAAVAEICDAVLVARTHAPVIAVIAGEVGSFGGVSIAAGLCTEVIMTREGRLGLNGPAVIEQEAGRTEFDASDRALVWAVHGGTQRHAQALADRLIVDDIDELRDAVAAAVTAGVKAVGSHRSERVDVLAARLALLDPATTPTPAQTRELWGAHYEVPEAVPTPAPVPSASPGPASRGFTWLKLLSGVDTPDAVIASVRMAVTDQAVYLAVVPDPASPYHRARHGEVGLAECLALAQTLRRIVAEDAARPQRRAIVAVVDLPSQAYGRIEETAGLHQAIATTVDAYAAARTAGHPVVTIVVGTALSGGFLTHGLQATRILALDAPGVEIHAMHKPAAARITRRTVDQLEQLGSRIAPLSYDVRTWATLGLCDALLPVADADHPTDAETATVTAALQQQIEAARTPVADLSYRLDTPGALHLRGASRHVRDELARQWAAER</sequence>
<organism evidence="2 3">
    <name type="scientific">Winogradskya humida</name>
    <dbReference type="NCBI Taxonomy" id="113566"/>
    <lineage>
        <taxon>Bacteria</taxon>
        <taxon>Bacillati</taxon>
        <taxon>Actinomycetota</taxon>
        <taxon>Actinomycetes</taxon>
        <taxon>Micromonosporales</taxon>
        <taxon>Micromonosporaceae</taxon>
        <taxon>Winogradskya</taxon>
    </lineage>
</organism>
<dbReference type="Pfam" id="PF01039">
    <property type="entry name" value="Carboxyl_trans"/>
    <property type="match status" value="1"/>
</dbReference>
<dbReference type="EMBL" id="BOMN01000143">
    <property type="protein sequence ID" value="GIE26395.1"/>
    <property type="molecule type" value="Genomic_DNA"/>
</dbReference>
<name>A0ABQ4A6A9_9ACTN</name>
<evidence type="ECO:0000313" key="2">
    <source>
        <dbReference type="EMBL" id="GIE26395.1"/>
    </source>
</evidence>
<dbReference type="InterPro" id="IPR029045">
    <property type="entry name" value="ClpP/crotonase-like_dom_sf"/>
</dbReference>
<dbReference type="InterPro" id="IPR017556">
    <property type="entry name" value="Malonate_beta"/>
</dbReference>
<dbReference type="Proteomes" id="UP000603200">
    <property type="component" value="Unassembled WGS sequence"/>
</dbReference>
<dbReference type="NCBIfam" id="NF005530">
    <property type="entry name" value="PRK07189.1"/>
    <property type="match status" value="1"/>
</dbReference>
<protein>
    <submittedName>
        <fullName evidence="2">Biotin-independent malonate decarboxylase subunit beta</fullName>
    </submittedName>
</protein>
<dbReference type="Gene3D" id="3.90.226.10">
    <property type="entry name" value="2-enoyl-CoA Hydratase, Chain A, domain 1"/>
    <property type="match status" value="2"/>
</dbReference>
<dbReference type="Pfam" id="PF06833">
    <property type="entry name" value="MdcE"/>
    <property type="match status" value="1"/>
</dbReference>
<feature type="domain" description="CoA carboxyltransferase N-terminal" evidence="1">
    <location>
        <begin position="1"/>
        <end position="251"/>
    </location>
</feature>
<dbReference type="PANTHER" id="PTHR43842:SF2">
    <property type="entry name" value="PROPIONYL-COA CARBOXYLASE BETA CHAIN, MITOCHONDRIAL"/>
    <property type="match status" value="1"/>
</dbReference>
<dbReference type="PROSITE" id="PS50980">
    <property type="entry name" value="COA_CT_NTER"/>
    <property type="match status" value="1"/>
</dbReference>
<keyword evidence="3" id="KW-1185">Reference proteome</keyword>
<dbReference type="PANTHER" id="PTHR43842">
    <property type="entry name" value="PROPIONYL-COA CARBOXYLASE BETA CHAIN"/>
    <property type="match status" value="1"/>
</dbReference>
<dbReference type="RefSeq" id="WP_203843305.1">
    <property type="nucleotide sequence ID" value="NZ_BAAATV010000034.1"/>
</dbReference>
<proteinExistence type="predicted"/>
<evidence type="ECO:0000313" key="3">
    <source>
        <dbReference type="Proteomes" id="UP000603200"/>
    </source>
</evidence>
<comment type="caution">
    <text evidence="2">The sequence shown here is derived from an EMBL/GenBank/DDBJ whole genome shotgun (WGS) entry which is preliminary data.</text>
</comment>
<dbReference type="SUPFAM" id="SSF52096">
    <property type="entry name" value="ClpP/crotonase"/>
    <property type="match status" value="2"/>
</dbReference>
<dbReference type="NCBIfam" id="TIGR03134">
    <property type="entry name" value="malonate_gamma"/>
    <property type="match status" value="1"/>
</dbReference>